<dbReference type="EMBL" id="BKCJ011013587">
    <property type="protein sequence ID" value="GFC67004.1"/>
    <property type="molecule type" value="Genomic_DNA"/>
</dbReference>
<protein>
    <submittedName>
        <fullName evidence="1">Uncharacterized protein</fullName>
    </submittedName>
</protein>
<sequence length="122" mass="13892">TPKHFTSLHELLHIVERNDLRRLLGAVDNRYQREEPDTFTLLLWGDLHVLFQSLDDEDAQIMDGRVIYMFVDVSYPLSGATLQRMLKHELEVPKLLVGGDLTMAEQLVSFIKAALLTAQSTA</sequence>
<reference evidence="1" key="1">
    <citation type="journal article" date="2019" name="Sci. Rep.">
        <title>Draft genome of Tanacetum cinerariifolium, the natural source of mosquito coil.</title>
        <authorList>
            <person name="Yamashiro T."/>
            <person name="Shiraishi A."/>
            <person name="Satake H."/>
            <person name="Nakayama K."/>
        </authorList>
    </citation>
    <scope>NUCLEOTIDE SEQUENCE</scope>
</reference>
<dbReference type="AlphaFoldDB" id="A0A699QA13"/>
<proteinExistence type="predicted"/>
<evidence type="ECO:0000313" key="1">
    <source>
        <dbReference type="EMBL" id="GFC67004.1"/>
    </source>
</evidence>
<gene>
    <name evidence="1" type="ORF">Tci_838974</name>
</gene>
<name>A0A699QA13_TANCI</name>
<comment type="caution">
    <text evidence="1">The sequence shown here is derived from an EMBL/GenBank/DDBJ whole genome shotgun (WGS) entry which is preliminary data.</text>
</comment>
<accession>A0A699QA13</accession>
<organism evidence="1">
    <name type="scientific">Tanacetum cinerariifolium</name>
    <name type="common">Dalmatian daisy</name>
    <name type="synonym">Chrysanthemum cinerariifolium</name>
    <dbReference type="NCBI Taxonomy" id="118510"/>
    <lineage>
        <taxon>Eukaryota</taxon>
        <taxon>Viridiplantae</taxon>
        <taxon>Streptophyta</taxon>
        <taxon>Embryophyta</taxon>
        <taxon>Tracheophyta</taxon>
        <taxon>Spermatophyta</taxon>
        <taxon>Magnoliopsida</taxon>
        <taxon>eudicotyledons</taxon>
        <taxon>Gunneridae</taxon>
        <taxon>Pentapetalae</taxon>
        <taxon>asterids</taxon>
        <taxon>campanulids</taxon>
        <taxon>Asterales</taxon>
        <taxon>Asteraceae</taxon>
        <taxon>Asteroideae</taxon>
        <taxon>Anthemideae</taxon>
        <taxon>Anthemidinae</taxon>
        <taxon>Tanacetum</taxon>
    </lineage>
</organism>
<feature type="non-terminal residue" evidence="1">
    <location>
        <position position="1"/>
    </location>
</feature>